<proteinExistence type="inferred from homology"/>
<dbReference type="InterPro" id="IPR055256">
    <property type="entry name" value="KH_1_KHDC4/BBP-like"/>
</dbReference>
<feature type="compositionally biased region" description="Pro residues" evidence="13">
    <location>
        <begin position="692"/>
        <end position="704"/>
    </location>
</feature>
<dbReference type="CDD" id="cd22382">
    <property type="entry name" value="KH-I_SF1"/>
    <property type="match status" value="1"/>
</dbReference>
<dbReference type="PANTHER" id="PTHR11208">
    <property type="entry name" value="RNA-BINDING PROTEIN RELATED"/>
    <property type="match status" value="1"/>
</dbReference>
<dbReference type="Proteomes" id="UP000694865">
    <property type="component" value="Unplaced"/>
</dbReference>
<dbReference type="Pfam" id="PF00098">
    <property type="entry name" value="zf-CCHC"/>
    <property type="match status" value="1"/>
</dbReference>
<evidence type="ECO:0000256" key="4">
    <source>
        <dbReference type="ARBA" id="ARBA00022723"/>
    </source>
</evidence>
<keyword evidence="4 12" id="KW-0479">Metal-binding</keyword>
<feature type="region of interest" description="Disordered" evidence="13">
    <location>
        <begin position="1"/>
        <end position="32"/>
    </location>
</feature>
<dbReference type="InterPro" id="IPR045071">
    <property type="entry name" value="BBP-like"/>
</dbReference>
<evidence type="ECO:0000256" key="10">
    <source>
        <dbReference type="PROSITE-ProRule" id="PRU00047"/>
    </source>
</evidence>
<dbReference type="PANTHER" id="PTHR11208:SF45">
    <property type="entry name" value="SPLICING FACTOR 1"/>
    <property type="match status" value="1"/>
</dbReference>
<evidence type="ECO:0000256" key="5">
    <source>
        <dbReference type="ARBA" id="ARBA00022771"/>
    </source>
</evidence>
<dbReference type="RefSeq" id="XP_002736771.1">
    <property type="nucleotide sequence ID" value="XM_002736725.2"/>
</dbReference>
<feature type="compositionally biased region" description="Polar residues" evidence="13">
    <location>
        <begin position="1"/>
        <end position="15"/>
    </location>
</feature>
<feature type="region of interest" description="Disordered" evidence="13">
    <location>
        <begin position="52"/>
        <end position="90"/>
    </location>
</feature>
<feature type="compositionally biased region" description="Pro residues" evidence="13">
    <location>
        <begin position="510"/>
        <end position="544"/>
    </location>
</feature>
<comment type="subcellular location">
    <subcellularLocation>
        <location evidence="1 12">Nucleus</location>
    </subcellularLocation>
</comment>
<dbReference type="GeneID" id="100375135"/>
<name>A0ABM0GT33_SACKO</name>
<evidence type="ECO:0000259" key="14">
    <source>
        <dbReference type="PROSITE" id="PS50158"/>
    </source>
</evidence>
<organism evidence="15 16">
    <name type="scientific">Saccoglossus kowalevskii</name>
    <name type="common">Acorn worm</name>
    <dbReference type="NCBI Taxonomy" id="10224"/>
    <lineage>
        <taxon>Eukaryota</taxon>
        <taxon>Metazoa</taxon>
        <taxon>Hemichordata</taxon>
        <taxon>Enteropneusta</taxon>
        <taxon>Harrimaniidae</taxon>
        <taxon>Saccoglossus</taxon>
    </lineage>
</organism>
<sequence>MNFGNMPSMSATGANSVPLGKPNPAISSGGRMSNESMLNAAREAAMRIAEKRRGFSASTSAADHPLVGGAGPTKKKKRSRWEPQVSAETTPVASVSIVLPPNLTADQEKQFLLHLQIDEQSRRLRTGDLGIPPNPEDRSPSPEPIYNSEGKRLNTREYRTRKKIEEERHKLIQEALVLNPEYKPPADYKPPVQRVSDRVTIPQDKHPDINFVGLLIGPRGNTLKKMEKETGAKIMIRGKGSVKEGKIGRKDGQPLPGEDEPLHALVTANNAESVKKAVDQINEIIKQGIETPEGQNDLRRMQLRELAKLNGTLREDDMIRCTNCGASSHRTWQCPERQNITNTVVCTQCGGTGHIAADCRQKREGGGGFGPQSTVDKAKMDSEYMSLMAELGEGPPPPATSSAPPPQPASGPRPLLSTPVNPPPPLVRNRSFTMGQNAHTPPWANKEKHQHHHQHQHHGRMDNKPPSLLGSSPNQQHPPSLMSQQVQPLSSLPPPPPPASSGNQQWNQLPPAPPGSQAPPLPPPSLLFAPPPPPPTSEPPPPPQSSSSQWQSQPSSAPMLVTTHSGAPPWHQHQIQGNAPPLMSTNFAPPWHQFSGTEVPYGSSPTSNAMPPPPWQLQAAPPPPPWQQPPPPPVPQPPTMMPPGMPPPPASQPPLPPGPPPPPPVPMMPYGQPPPPPPPMDSSPQGMGAVPPLLPPAPPPPPPN</sequence>
<dbReference type="Gene3D" id="6.10.140.1790">
    <property type="match status" value="1"/>
</dbReference>
<evidence type="ECO:0000256" key="12">
    <source>
        <dbReference type="RuleBase" id="RU367126"/>
    </source>
</evidence>
<evidence type="ECO:0000256" key="6">
    <source>
        <dbReference type="ARBA" id="ARBA00022833"/>
    </source>
</evidence>
<accession>A0ABM0GT33</accession>
<dbReference type="SMART" id="SM00322">
    <property type="entry name" value="KH"/>
    <property type="match status" value="1"/>
</dbReference>
<feature type="compositionally biased region" description="Low complexity" evidence="13">
    <location>
        <begin position="545"/>
        <end position="558"/>
    </location>
</feature>
<dbReference type="InterPro" id="IPR001878">
    <property type="entry name" value="Znf_CCHC"/>
</dbReference>
<gene>
    <name evidence="16" type="primary">LOC100375135</name>
</gene>
<reference evidence="16" key="1">
    <citation type="submission" date="2025-08" db="UniProtKB">
        <authorList>
            <consortium name="RefSeq"/>
        </authorList>
    </citation>
    <scope>IDENTIFICATION</scope>
    <source>
        <tissue evidence="16">Testes</tissue>
    </source>
</reference>
<dbReference type="SMART" id="SM00343">
    <property type="entry name" value="ZnF_C2HC"/>
    <property type="match status" value="2"/>
</dbReference>
<keyword evidence="8 12" id="KW-0508">mRNA splicing</keyword>
<evidence type="ECO:0000256" key="11">
    <source>
        <dbReference type="PROSITE-ProRule" id="PRU00117"/>
    </source>
</evidence>
<keyword evidence="7 11" id="KW-0694">RNA-binding</keyword>
<keyword evidence="12" id="KW-0747">Spliceosome</keyword>
<evidence type="ECO:0000256" key="8">
    <source>
        <dbReference type="ARBA" id="ARBA00023187"/>
    </source>
</evidence>
<keyword evidence="3 12" id="KW-0507">mRNA processing</keyword>
<dbReference type="InterPro" id="IPR004087">
    <property type="entry name" value="KH_dom"/>
</dbReference>
<evidence type="ECO:0000256" key="3">
    <source>
        <dbReference type="ARBA" id="ARBA00022664"/>
    </source>
</evidence>
<feature type="region of interest" description="Disordered" evidence="13">
    <location>
        <begin position="389"/>
        <end position="704"/>
    </location>
</feature>
<dbReference type="Gene3D" id="4.10.60.10">
    <property type="entry name" value="Zinc finger, CCHC-type"/>
    <property type="match status" value="1"/>
</dbReference>
<dbReference type="SUPFAM" id="SSF57756">
    <property type="entry name" value="Retrovirus zinc finger-like domains"/>
    <property type="match status" value="1"/>
</dbReference>
<evidence type="ECO:0000313" key="15">
    <source>
        <dbReference type="Proteomes" id="UP000694865"/>
    </source>
</evidence>
<dbReference type="Pfam" id="PF16275">
    <property type="entry name" value="SF1-HH"/>
    <property type="match status" value="1"/>
</dbReference>
<evidence type="ECO:0000256" key="2">
    <source>
        <dbReference type="ARBA" id="ARBA00010382"/>
    </source>
</evidence>
<evidence type="ECO:0000256" key="13">
    <source>
        <dbReference type="SAM" id="MobiDB-lite"/>
    </source>
</evidence>
<dbReference type="Pfam" id="PF22675">
    <property type="entry name" value="KH-I_KHDC4-BBP"/>
    <property type="match status" value="1"/>
</dbReference>
<evidence type="ECO:0000313" key="16">
    <source>
        <dbReference type="RefSeq" id="XP_002736771.1"/>
    </source>
</evidence>
<dbReference type="Gene3D" id="3.30.1370.10">
    <property type="entry name" value="K Homology domain, type 1"/>
    <property type="match status" value="1"/>
</dbReference>
<dbReference type="InterPro" id="IPR047086">
    <property type="entry name" value="SF1-HH_sf"/>
</dbReference>
<feature type="compositionally biased region" description="Pro residues" evidence="13">
    <location>
        <begin position="394"/>
        <end position="411"/>
    </location>
</feature>
<comment type="similarity">
    <text evidence="2 12">Belongs to the BBP/SF1 family.</text>
</comment>
<dbReference type="SUPFAM" id="SSF54791">
    <property type="entry name" value="Eukaryotic type KH-domain (KH-domain type I)"/>
    <property type="match status" value="1"/>
</dbReference>
<protein>
    <recommendedName>
        <fullName evidence="12">Branchpoint-bridging protein</fullName>
    </recommendedName>
</protein>
<keyword evidence="5 10" id="KW-0863">Zinc-finger</keyword>
<dbReference type="PROSITE" id="PS50084">
    <property type="entry name" value="KH_TYPE_1"/>
    <property type="match status" value="1"/>
</dbReference>
<evidence type="ECO:0000256" key="7">
    <source>
        <dbReference type="ARBA" id="ARBA00022884"/>
    </source>
</evidence>
<keyword evidence="15" id="KW-1185">Reference proteome</keyword>
<feature type="compositionally biased region" description="Pro residues" evidence="13">
    <location>
        <begin position="610"/>
        <end position="681"/>
    </location>
</feature>
<dbReference type="PROSITE" id="PS50158">
    <property type="entry name" value="ZF_CCHC"/>
    <property type="match status" value="1"/>
</dbReference>
<dbReference type="InterPro" id="IPR036875">
    <property type="entry name" value="Znf_CCHC_sf"/>
</dbReference>
<keyword evidence="9 12" id="KW-0539">Nucleus</keyword>
<feature type="region of interest" description="Disordered" evidence="13">
    <location>
        <begin position="123"/>
        <end position="151"/>
    </location>
</feature>
<evidence type="ECO:0000256" key="9">
    <source>
        <dbReference type="ARBA" id="ARBA00023242"/>
    </source>
</evidence>
<comment type="function">
    <text evidence="12">Necessary for the splicing of pre-mRNA. Has a role in the recognition of the branch site (5'-UACUAAC-3'), the pyrimidine tract and the 3'-splice site at the 3'-end of introns.</text>
</comment>
<keyword evidence="6 12" id="KW-0862">Zinc</keyword>
<dbReference type="InterPro" id="IPR036612">
    <property type="entry name" value="KH_dom_type_1_sf"/>
</dbReference>
<feature type="compositionally biased region" description="Polar residues" evidence="13">
    <location>
        <begin position="573"/>
        <end position="587"/>
    </location>
</feature>
<feature type="domain" description="CCHC-type" evidence="14">
    <location>
        <begin position="346"/>
        <end position="361"/>
    </location>
</feature>
<feature type="compositionally biased region" description="Low complexity" evidence="13">
    <location>
        <begin position="478"/>
        <end position="490"/>
    </location>
</feature>
<feature type="compositionally biased region" description="Basic residues" evidence="13">
    <location>
        <begin position="448"/>
        <end position="458"/>
    </location>
</feature>
<dbReference type="InterPro" id="IPR032570">
    <property type="entry name" value="SF1-HH"/>
</dbReference>
<evidence type="ECO:0000256" key="1">
    <source>
        <dbReference type="ARBA" id="ARBA00004123"/>
    </source>
</evidence>